<proteinExistence type="predicted"/>
<evidence type="ECO:0000313" key="2">
    <source>
        <dbReference type="Proteomes" id="UP000821845"/>
    </source>
</evidence>
<protein>
    <submittedName>
        <fullName evidence="1">Uncharacterized protein</fullName>
    </submittedName>
</protein>
<name>A0ACB7SFI7_HYAAI</name>
<evidence type="ECO:0000313" key="1">
    <source>
        <dbReference type="EMBL" id="KAH6933460.1"/>
    </source>
</evidence>
<accession>A0ACB7SFI7</accession>
<comment type="caution">
    <text evidence="1">The sequence shown here is derived from an EMBL/GenBank/DDBJ whole genome shotgun (WGS) entry which is preliminary data.</text>
</comment>
<gene>
    <name evidence="1" type="ORF">HPB50_015157</name>
</gene>
<dbReference type="EMBL" id="CM023484">
    <property type="protein sequence ID" value="KAH6933460.1"/>
    <property type="molecule type" value="Genomic_DNA"/>
</dbReference>
<dbReference type="Proteomes" id="UP000821845">
    <property type="component" value="Chromosome 4"/>
</dbReference>
<sequence length="222" mass="24771">MGGVGSVCVNVEYGNFGDSSMSCYGQFAEWKCEDVGRMVRPACERSENAMRMMLALCLELSSDGWSPESLLPVTLPIDTNQRSPEFRCTDEFCRIWWPAQVSVSGALNYTAKSAVTGEASRYAPNVFSGIGQGCTAGMRPRNNLLLYVLKEELFSSSVFGAARLLAWDRFEHSARRWCHGTPAHCSTPSLNVHLGLDYMNKRRMPACPLQQAAMENEWICFR</sequence>
<organism evidence="1 2">
    <name type="scientific">Hyalomma asiaticum</name>
    <name type="common">Tick</name>
    <dbReference type="NCBI Taxonomy" id="266040"/>
    <lineage>
        <taxon>Eukaryota</taxon>
        <taxon>Metazoa</taxon>
        <taxon>Ecdysozoa</taxon>
        <taxon>Arthropoda</taxon>
        <taxon>Chelicerata</taxon>
        <taxon>Arachnida</taxon>
        <taxon>Acari</taxon>
        <taxon>Parasitiformes</taxon>
        <taxon>Ixodida</taxon>
        <taxon>Ixodoidea</taxon>
        <taxon>Ixodidae</taxon>
        <taxon>Hyalomminae</taxon>
        <taxon>Hyalomma</taxon>
    </lineage>
</organism>
<keyword evidence="2" id="KW-1185">Reference proteome</keyword>
<reference evidence="1" key="1">
    <citation type="submission" date="2020-05" db="EMBL/GenBank/DDBJ databases">
        <title>Large-scale comparative analyses of tick genomes elucidate their genetic diversity and vector capacities.</title>
        <authorList>
            <person name="Jia N."/>
            <person name="Wang J."/>
            <person name="Shi W."/>
            <person name="Du L."/>
            <person name="Sun Y."/>
            <person name="Zhan W."/>
            <person name="Jiang J."/>
            <person name="Wang Q."/>
            <person name="Zhang B."/>
            <person name="Ji P."/>
            <person name="Sakyi L.B."/>
            <person name="Cui X."/>
            <person name="Yuan T."/>
            <person name="Jiang B."/>
            <person name="Yang W."/>
            <person name="Lam T.T.-Y."/>
            <person name="Chang Q."/>
            <person name="Ding S."/>
            <person name="Wang X."/>
            <person name="Zhu J."/>
            <person name="Ruan X."/>
            <person name="Zhao L."/>
            <person name="Wei J."/>
            <person name="Que T."/>
            <person name="Du C."/>
            <person name="Cheng J."/>
            <person name="Dai P."/>
            <person name="Han X."/>
            <person name="Huang E."/>
            <person name="Gao Y."/>
            <person name="Liu J."/>
            <person name="Shao H."/>
            <person name="Ye R."/>
            <person name="Li L."/>
            <person name="Wei W."/>
            <person name="Wang X."/>
            <person name="Wang C."/>
            <person name="Yang T."/>
            <person name="Huo Q."/>
            <person name="Li W."/>
            <person name="Guo W."/>
            <person name="Chen H."/>
            <person name="Zhou L."/>
            <person name="Ni X."/>
            <person name="Tian J."/>
            <person name="Zhou Y."/>
            <person name="Sheng Y."/>
            <person name="Liu T."/>
            <person name="Pan Y."/>
            <person name="Xia L."/>
            <person name="Li J."/>
            <person name="Zhao F."/>
            <person name="Cao W."/>
        </authorList>
    </citation>
    <scope>NUCLEOTIDE SEQUENCE</scope>
    <source>
        <strain evidence="1">Hyas-2018</strain>
    </source>
</reference>